<evidence type="ECO:0000313" key="2">
    <source>
        <dbReference type="Proteomes" id="UP000198460"/>
    </source>
</evidence>
<dbReference type="EMBL" id="FXAN01000106">
    <property type="protein sequence ID" value="SMG02530.1"/>
    <property type="molecule type" value="Genomic_DNA"/>
</dbReference>
<gene>
    <name evidence="1" type="ORF">BSIN_0971</name>
</gene>
<organism evidence="1 2">
    <name type="scientific">Burkholderia singularis</name>
    <dbReference type="NCBI Taxonomy" id="1503053"/>
    <lineage>
        <taxon>Bacteria</taxon>
        <taxon>Pseudomonadati</taxon>
        <taxon>Pseudomonadota</taxon>
        <taxon>Betaproteobacteria</taxon>
        <taxon>Burkholderiales</taxon>
        <taxon>Burkholderiaceae</taxon>
        <taxon>Burkholderia</taxon>
        <taxon>pseudomallei group</taxon>
    </lineage>
</organism>
<sequence length="50" mass="5398">MFGVDLLNRAGIRNRRLELRTMPGSSTSVSICFGVKRATLSTSKSANAAR</sequence>
<evidence type="ECO:0000313" key="1">
    <source>
        <dbReference type="EMBL" id="SMG02530.1"/>
    </source>
</evidence>
<dbReference type="Proteomes" id="UP000198460">
    <property type="component" value="Unassembled WGS sequence"/>
</dbReference>
<protein>
    <submittedName>
        <fullName evidence="1">Uncharacterized protein</fullName>
    </submittedName>
</protein>
<name>A0A238HBI2_9BURK</name>
<reference evidence="1 2" key="1">
    <citation type="submission" date="2017-04" db="EMBL/GenBank/DDBJ databases">
        <authorList>
            <person name="Afonso C.L."/>
            <person name="Miller P.J."/>
            <person name="Scott M.A."/>
            <person name="Spackman E."/>
            <person name="Goraichik I."/>
            <person name="Dimitrov K.M."/>
            <person name="Suarez D.L."/>
            <person name="Swayne D.E."/>
        </authorList>
    </citation>
    <scope>NUCLEOTIDE SEQUENCE [LARGE SCALE GENOMIC DNA]</scope>
    <source>
        <strain evidence="1">LMG 28154</strain>
    </source>
</reference>
<dbReference type="AlphaFoldDB" id="A0A238HBI2"/>
<proteinExistence type="predicted"/>
<accession>A0A238HBI2</accession>